<dbReference type="HOGENOM" id="CLU_040397_0_2_1"/>
<dbReference type="RefSeq" id="XP_001838815.2">
    <property type="nucleotide sequence ID" value="XM_001838763.2"/>
</dbReference>
<dbReference type="STRING" id="240176.A8P4U4"/>
<feature type="transmembrane region" description="Helical" evidence="2">
    <location>
        <begin position="79"/>
        <end position="97"/>
    </location>
</feature>
<evidence type="ECO:0000313" key="5">
    <source>
        <dbReference type="Proteomes" id="UP000001861"/>
    </source>
</evidence>
<dbReference type="PANTHER" id="PTHR33741:SF5">
    <property type="entry name" value="TRANSMEMBRANE PROTEIN DDB_G0269096-RELATED"/>
    <property type="match status" value="1"/>
</dbReference>
<organism evidence="4 5">
    <name type="scientific">Coprinopsis cinerea (strain Okayama-7 / 130 / ATCC MYA-4618 / FGSC 9003)</name>
    <name type="common">Inky cap fungus</name>
    <name type="synonym">Hormographiella aspergillata</name>
    <dbReference type="NCBI Taxonomy" id="240176"/>
    <lineage>
        <taxon>Eukaryota</taxon>
        <taxon>Fungi</taxon>
        <taxon>Dikarya</taxon>
        <taxon>Basidiomycota</taxon>
        <taxon>Agaricomycotina</taxon>
        <taxon>Agaricomycetes</taxon>
        <taxon>Agaricomycetidae</taxon>
        <taxon>Agaricales</taxon>
        <taxon>Agaricineae</taxon>
        <taxon>Psathyrellaceae</taxon>
        <taxon>Coprinopsis</taxon>
    </lineage>
</organism>
<dbReference type="InParanoid" id="A8P4U4"/>
<evidence type="ECO:0000313" key="4">
    <source>
        <dbReference type="EMBL" id="EAU83042.2"/>
    </source>
</evidence>
<reference evidence="4 5" key="1">
    <citation type="journal article" date="2010" name="Proc. Natl. Acad. Sci. U.S.A.">
        <title>Insights into evolution of multicellular fungi from the assembled chromosomes of the mushroom Coprinopsis cinerea (Coprinus cinereus).</title>
        <authorList>
            <person name="Stajich J.E."/>
            <person name="Wilke S.K."/>
            <person name="Ahren D."/>
            <person name="Au C.H."/>
            <person name="Birren B.W."/>
            <person name="Borodovsky M."/>
            <person name="Burns C."/>
            <person name="Canback B."/>
            <person name="Casselton L.A."/>
            <person name="Cheng C.K."/>
            <person name="Deng J."/>
            <person name="Dietrich F.S."/>
            <person name="Fargo D.C."/>
            <person name="Farman M.L."/>
            <person name="Gathman A.C."/>
            <person name="Goldberg J."/>
            <person name="Guigo R."/>
            <person name="Hoegger P.J."/>
            <person name="Hooker J.B."/>
            <person name="Huggins A."/>
            <person name="James T.Y."/>
            <person name="Kamada T."/>
            <person name="Kilaru S."/>
            <person name="Kodira C."/>
            <person name="Kues U."/>
            <person name="Kupfer D."/>
            <person name="Kwan H.S."/>
            <person name="Lomsadze A."/>
            <person name="Li W."/>
            <person name="Lilly W.W."/>
            <person name="Ma L.J."/>
            <person name="Mackey A.J."/>
            <person name="Manning G."/>
            <person name="Martin F."/>
            <person name="Muraguchi H."/>
            <person name="Natvig D.O."/>
            <person name="Palmerini H."/>
            <person name="Ramesh M.A."/>
            <person name="Rehmeyer C.J."/>
            <person name="Roe B.A."/>
            <person name="Shenoy N."/>
            <person name="Stanke M."/>
            <person name="Ter-Hovhannisyan V."/>
            <person name="Tunlid A."/>
            <person name="Velagapudi R."/>
            <person name="Vision T.J."/>
            <person name="Zeng Q."/>
            <person name="Zolan M.E."/>
            <person name="Pukkila P.J."/>
        </authorList>
    </citation>
    <scope>NUCLEOTIDE SEQUENCE [LARGE SCALE GENOMIC DNA]</scope>
    <source>
        <strain evidence="5">Okayama-7 / 130 / ATCC MYA-4618 / FGSC 9003</strain>
    </source>
</reference>
<evidence type="ECO:0000259" key="3">
    <source>
        <dbReference type="Pfam" id="PF04982"/>
    </source>
</evidence>
<dbReference type="OrthoDB" id="2016548at2759"/>
<accession>A8P4U4</accession>
<keyword evidence="2" id="KW-1133">Transmembrane helix</keyword>
<dbReference type="VEuPathDB" id="FungiDB:CC1G_08979"/>
<dbReference type="KEGG" id="cci:CC1G_08979"/>
<dbReference type="PANTHER" id="PTHR33741">
    <property type="entry name" value="TRANSMEMBRANE PROTEIN DDB_G0269096-RELATED"/>
    <property type="match status" value="1"/>
</dbReference>
<keyword evidence="5" id="KW-1185">Reference proteome</keyword>
<dbReference type="Pfam" id="PF04982">
    <property type="entry name" value="TM_HPP"/>
    <property type="match status" value="1"/>
</dbReference>
<feature type="compositionally biased region" description="Basic and acidic residues" evidence="1">
    <location>
        <begin position="268"/>
        <end position="282"/>
    </location>
</feature>
<dbReference type="EMBL" id="AACS02000011">
    <property type="protein sequence ID" value="EAU83042.2"/>
    <property type="molecule type" value="Genomic_DNA"/>
</dbReference>
<dbReference type="InterPro" id="IPR007065">
    <property type="entry name" value="HPP"/>
</dbReference>
<feature type="transmembrane region" description="Helical" evidence="2">
    <location>
        <begin position="47"/>
        <end position="67"/>
    </location>
</feature>
<feature type="transmembrane region" description="Helical" evidence="2">
    <location>
        <begin position="109"/>
        <end position="126"/>
    </location>
</feature>
<feature type="region of interest" description="Disordered" evidence="1">
    <location>
        <begin position="222"/>
        <end position="290"/>
    </location>
</feature>
<dbReference type="InterPro" id="IPR058581">
    <property type="entry name" value="TM_HPP"/>
</dbReference>
<feature type="domain" description="HPP transmembrane region" evidence="3">
    <location>
        <begin position="43"/>
        <end position="208"/>
    </location>
</feature>
<keyword evidence="2" id="KW-0812">Transmembrane</keyword>
<protein>
    <submittedName>
        <fullName evidence="4">HPP family protein</fullName>
    </submittedName>
</protein>
<sequence length="290" mass="31151">MESKSGIIAPANHPTAPRTRNLLGRLPKSISRWLGYRPTAPPPSPNYVIWIWSFIGAFCGLSIVQALFSRTPHFIEKGVPPIIASYGASAVLIYGVLDGPLAQPRALVGGHFVGALIGTCISKLFGLLSEEKFEEVRWVAASLACATAIVVMQMTATTHPPAGATAFLPLLDPSIRAMSWYYLPVILLTSIVCLAVALLLNNIQRRYPVFWVAPVVMPPPPPSQPNTVGDTTPNSYDGAPGSAEIRRPPIAWGTSATPTLTSTLDVNNMKKDRSPSRDRRSESAVSLAMA</sequence>
<keyword evidence="2" id="KW-0472">Membrane</keyword>
<dbReference type="AlphaFoldDB" id="A8P4U4"/>
<dbReference type="GeneID" id="6015410"/>
<feature type="transmembrane region" description="Helical" evidence="2">
    <location>
        <begin position="138"/>
        <end position="159"/>
    </location>
</feature>
<dbReference type="OMA" id="WRLSWYF"/>
<dbReference type="eggNOG" id="ENOG502S3SU">
    <property type="taxonomic scope" value="Eukaryota"/>
</dbReference>
<evidence type="ECO:0000256" key="1">
    <source>
        <dbReference type="SAM" id="MobiDB-lite"/>
    </source>
</evidence>
<feature type="transmembrane region" description="Helical" evidence="2">
    <location>
        <begin position="179"/>
        <end position="200"/>
    </location>
</feature>
<name>A8P4U4_COPC7</name>
<feature type="compositionally biased region" description="Polar residues" evidence="1">
    <location>
        <begin position="254"/>
        <end position="266"/>
    </location>
</feature>
<dbReference type="Proteomes" id="UP000001861">
    <property type="component" value="Unassembled WGS sequence"/>
</dbReference>
<gene>
    <name evidence="4" type="ORF">CC1G_08979</name>
</gene>
<evidence type="ECO:0000256" key="2">
    <source>
        <dbReference type="SAM" id="Phobius"/>
    </source>
</evidence>
<feature type="region of interest" description="Disordered" evidence="1">
    <location>
        <begin position="1"/>
        <end position="21"/>
    </location>
</feature>
<comment type="caution">
    <text evidence="4">The sequence shown here is derived from an EMBL/GenBank/DDBJ whole genome shotgun (WGS) entry which is preliminary data.</text>
</comment>
<proteinExistence type="predicted"/>